<proteinExistence type="predicted"/>
<dbReference type="Pfam" id="PF13560">
    <property type="entry name" value="HTH_31"/>
    <property type="match status" value="1"/>
</dbReference>
<dbReference type="GO" id="GO:0003677">
    <property type="term" value="F:DNA binding"/>
    <property type="evidence" value="ECO:0007669"/>
    <property type="project" value="InterPro"/>
</dbReference>
<dbReference type="EMBL" id="WOFH01000007">
    <property type="protein sequence ID" value="MUN39173.1"/>
    <property type="molecule type" value="Genomic_DNA"/>
</dbReference>
<evidence type="ECO:0000313" key="3">
    <source>
        <dbReference type="EMBL" id="MUN39173.1"/>
    </source>
</evidence>
<dbReference type="Proteomes" id="UP000432015">
    <property type="component" value="Unassembled WGS sequence"/>
</dbReference>
<dbReference type="Pfam" id="PF19054">
    <property type="entry name" value="DUF5753"/>
    <property type="match status" value="1"/>
</dbReference>
<dbReference type="InterPro" id="IPR010982">
    <property type="entry name" value="Lambda_DNA-bd_dom_sf"/>
</dbReference>
<dbReference type="RefSeq" id="WP_156218334.1">
    <property type="nucleotide sequence ID" value="NZ_WOFH01000007.1"/>
</dbReference>
<feature type="compositionally biased region" description="Basic and acidic residues" evidence="1">
    <location>
        <begin position="7"/>
        <end position="16"/>
    </location>
</feature>
<sequence length="296" mass="32547">MGTAAAEHADRGHPEPPEAGPTVPRMVLGAQLRRLREADGYSLEEASAAVSRPEEWISGLELGRIRLKLREVADLCAAYGVTDRAACATLLGLARQANVPGWWAAYQDVIPPWQEPYIGLEQSASVIRMYETQTVPELLQTPAYARALLAGRRPPAATERLVRLRTRRQAILHRSRPARLWVVIDEAALRRTFGGGPVAFAQLEHLLDVCDLPHVTIQVVPLELASPPVPGGSFTLLRPPEPELPDVVYLERLNGAVYPAEEDAVISYWHVMNWLVVKAAPARATPSILLGLLRDL</sequence>
<dbReference type="CDD" id="cd00093">
    <property type="entry name" value="HTH_XRE"/>
    <property type="match status" value="1"/>
</dbReference>
<accession>A0A7K1L4H4</accession>
<gene>
    <name evidence="3" type="ORF">GNZ18_21590</name>
</gene>
<dbReference type="SMART" id="SM00530">
    <property type="entry name" value="HTH_XRE"/>
    <property type="match status" value="1"/>
</dbReference>
<dbReference type="InterPro" id="IPR043917">
    <property type="entry name" value="DUF5753"/>
</dbReference>
<evidence type="ECO:0000256" key="1">
    <source>
        <dbReference type="SAM" id="MobiDB-lite"/>
    </source>
</evidence>
<protein>
    <submittedName>
        <fullName evidence="3">Helix-turn-helix domain-containing protein</fullName>
    </submittedName>
</protein>
<dbReference type="SUPFAM" id="SSF47413">
    <property type="entry name" value="lambda repressor-like DNA-binding domains"/>
    <property type="match status" value="1"/>
</dbReference>
<keyword evidence="4" id="KW-1185">Reference proteome</keyword>
<feature type="domain" description="HTH cro/C1-type" evidence="2">
    <location>
        <begin position="31"/>
        <end position="86"/>
    </location>
</feature>
<reference evidence="3 4" key="1">
    <citation type="submission" date="2019-11" db="EMBL/GenBank/DDBJ databases">
        <authorList>
            <person name="Cao P."/>
        </authorList>
    </citation>
    <scope>NUCLEOTIDE SEQUENCE [LARGE SCALE GENOMIC DNA]</scope>
    <source>
        <strain evidence="3 4">NEAU-AAG5</strain>
    </source>
</reference>
<dbReference type="AlphaFoldDB" id="A0A7K1L4H4"/>
<feature type="region of interest" description="Disordered" evidence="1">
    <location>
        <begin position="1"/>
        <end position="24"/>
    </location>
</feature>
<name>A0A7K1L4H4_9ACTN</name>
<dbReference type="InterPro" id="IPR001387">
    <property type="entry name" value="Cro/C1-type_HTH"/>
</dbReference>
<evidence type="ECO:0000259" key="2">
    <source>
        <dbReference type="SMART" id="SM00530"/>
    </source>
</evidence>
<dbReference type="Gene3D" id="1.10.260.40">
    <property type="entry name" value="lambda repressor-like DNA-binding domains"/>
    <property type="match status" value="1"/>
</dbReference>
<comment type="caution">
    <text evidence="3">The sequence shown here is derived from an EMBL/GenBank/DDBJ whole genome shotgun (WGS) entry which is preliminary data.</text>
</comment>
<evidence type="ECO:0000313" key="4">
    <source>
        <dbReference type="Proteomes" id="UP000432015"/>
    </source>
</evidence>
<organism evidence="3 4">
    <name type="scientific">Actinomadura litoris</name>
    <dbReference type="NCBI Taxonomy" id="2678616"/>
    <lineage>
        <taxon>Bacteria</taxon>
        <taxon>Bacillati</taxon>
        <taxon>Actinomycetota</taxon>
        <taxon>Actinomycetes</taxon>
        <taxon>Streptosporangiales</taxon>
        <taxon>Thermomonosporaceae</taxon>
        <taxon>Actinomadura</taxon>
    </lineage>
</organism>